<dbReference type="AlphaFoldDB" id="A0A2T8HN05"/>
<accession>A0A2T8HN05</accession>
<keyword evidence="3" id="KW-1185">Reference proteome</keyword>
<keyword evidence="1" id="KW-1133">Transmembrane helix</keyword>
<feature type="transmembrane region" description="Helical" evidence="1">
    <location>
        <begin position="21"/>
        <end position="44"/>
    </location>
</feature>
<name>A0A2T8HN05_9SPHI</name>
<reference evidence="2 3" key="1">
    <citation type="submission" date="2018-04" db="EMBL/GenBank/DDBJ databases">
        <title>Sphingobacterium cortibacter sp. nov.</title>
        <authorList>
            <person name="Li Y."/>
        </authorList>
    </citation>
    <scope>NUCLEOTIDE SEQUENCE [LARGE SCALE GENOMIC DNA]</scope>
    <source>
        <strain evidence="2 3">2c-3</strain>
    </source>
</reference>
<dbReference type="EMBL" id="QDKG01000001">
    <property type="protein sequence ID" value="PVH26829.1"/>
    <property type="molecule type" value="Genomic_DNA"/>
</dbReference>
<comment type="caution">
    <text evidence="2">The sequence shown here is derived from an EMBL/GenBank/DDBJ whole genome shotgun (WGS) entry which is preliminary data.</text>
</comment>
<dbReference type="OrthoDB" id="8097020at2"/>
<evidence type="ECO:0000313" key="3">
    <source>
        <dbReference type="Proteomes" id="UP000245627"/>
    </source>
</evidence>
<sequence length="258" mass="29825">MSEYYNPIRESFKLAKKLDGLSFYILIASAILTLVNFIFTNYIAELKYYAEIASNANTVIILLYAIIKFGISYIIFHTSFNKRADFIDHSFGTNYSADRSNRYYNNDTVETGIMRMGANSFESCFFTYSLSIKSLKSKWIVNIAVIIFIISIALQGYNTVLSMVIQLTLPIFLISDAINHSVFCLRMKNILDSYCRLYNDLIGELDVKKKEPEIILLVLNYETTLATFNLLVSEQTYNKYNPKLSADWEKIKEQYKLK</sequence>
<gene>
    <name evidence="2" type="ORF">DC487_04325</name>
</gene>
<feature type="transmembrane region" description="Helical" evidence="1">
    <location>
        <begin position="139"/>
        <end position="157"/>
    </location>
</feature>
<organism evidence="2 3">
    <name type="scientific">Sphingobacterium corticibacter</name>
    <dbReference type="NCBI Taxonomy" id="2171749"/>
    <lineage>
        <taxon>Bacteria</taxon>
        <taxon>Pseudomonadati</taxon>
        <taxon>Bacteroidota</taxon>
        <taxon>Sphingobacteriia</taxon>
        <taxon>Sphingobacteriales</taxon>
        <taxon>Sphingobacteriaceae</taxon>
        <taxon>Sphingobacterium</taxon>
    </lineage>
</organism>
<dbReference type="Proteomes" id="UP000245627">
    <property type="component" value="Unassembled WGS sequence"/>
</dbReference>
<evidence type="ECO:0000313" key="2">
    <source>
        <dbReference type="EMBL" id="PVH26829.1"/>
    </source>
</evidence>
<evidence type="ECO:0000256" key="1">
    <source>
        <dbReference type="SAM" id="Phobius"/>
    </source>
</evidence>
<dbReference type="RefSeq" id="WP_116774690.1">
    <property type="nucleotide sequence ID" value="NZ_QDKG01000001.1"/>
</dbReference>
<keyword evidence="1" id="KW-0812">Transmembrane</keyword>
<feature type="transmembrane region" description="Helical" evidence="1">
    <location>
        <begin position="56"/>
        <end position="76"/>
    </location>
</feature>
<protein>
    <submittedName>
        <fullName evidence="2">Uncharacterized protein</fullName>
    </submittedName>
</protein>
<proteinExistence type="predicted"/>
<keyword evidence="1" id="KW-0472">Membrane</keyword>